<feature type="transmembrane region" description="Helical" evidence="1">
    <location>
        <begin position="61"/>
        <end position="78"/>
    </location>
</feature>
<dbReference type="STRING" id="35608.A0A2U1L3Z0"/>
<gene>
    <name evidence="2" type="ORF">CTI12_AA531440</name>
</gene>
<keyword evidence="1" id="KW-1133">Transmembrane helix</keyword>
<dbReference type="Gene3D" id="2.130.10.10">
    <property type="entry name" value="YVTN repeat-like/Quinoprotein amine dehydrogenase"/>
    <property type="match status" value="1"/>
</dbReference>
<dbReference type="SUPFAM" id="SSF51197">
    <property type="entry name" value="Clavaminate synthase-like"/>
    <property type="match status" value="1"/>
</dbReference>
<name>A0A2U1L3Z0_ARTAN</name>
<dbReference type="InterPro" id="IPR036322">
    <property type="entry name" value="WD40_repeat_dom_sf"/>
</dbReference>
<accession>A0A2U1L3Z0</accession>
<sequence length="336" mass="37863">MGSGKESNSTRIVLQVTVCVTGLLFFSTTNQSNNPRTVVVLAVISVVRLGISVGIVVRFRLAVVVTVFVINFGMEGVVSKRMRFFLFRGDSKESFRIGPLQNQLNQWPSQGSTGKKLSSLIALALNLDDHFFHSIGALVKPYAFLRLLHYPGDVKLLHYPISWKCRICLQKFESILTVFLEKIEDVLCIILFSFDRMRLLLVFSKHIIWPMCMCRKSFISGFPTNKREGLRVTVDDILAYFQQYSQVMAVQTLPDKYQVMAVASETSDKIYSGGIDNVIKVCDLRRNEVSMTLEGARKVTACSYDRMVSAGDSSSCDASSDNMRELLHEKHHGQYS</sequence>
<comment type="caution">
    <text evidence="2">The sequence shown here is derived from an EMBL/GenBank/DDBJ whole genome shotgun (WGS) entry which is preliminary data.</text>
</comment>
<evidence type="ECO:0000313" key="2">
    <source>
        <dbReference type="EMBL" id="PWA43711.1"/>
    </source>
</evidence>
<dbReference type="SUPFAM" id="SSF50978">
    <property type="entry name" value="WD40 repeat-like"/>
    <property type="match status" value="1"/>
</dbReference>
<organism evidence="2 3">
    <name type="scientific">Artemisia annua</name>
    <name type="common">Sweet wormwood</name>
    <dbReference type="NCBI Taxonomy" id="35608"/>
    <lineage>
        <taxon>Eukaryota</taxon>
        <taxon>Viridiplantae</taxon>
        <taxon>Streptophyta</taxon>
        <taxon>Embryophyta</taxon>
        <taxon>Tracheophyta</taxon>
        <taxon>Spermatophyta</taxon>
        <taxon>Magnoliopsida</taxon>
        <taxon>eudicotyledons</taxon>
        <taxon>Gunneridae</taxon>
        <taxon>Pentapetalae</taxon>
        <taxon>asterids</taxon>
        <taxon>campanulids</taxon>
        <taxon>Asterales</taxon>
        <taxon>Asteraceae</taxon>
        <taxon>Asteroideae</taxon>
        <taxon>Anthemideae</taxon>
        <taxon>Artemisiinae</taxon>
        <taxon>Artemisia</taxon>
    </lineage>
</organism>
<dbReference type="InterPro" id="IPR015943">
    <property type="entry name" value="WD40/YVTN_repeat-like_dom_sf"/>
</dbReference>
<keyword evidence="3" id="KW-1185">Reference proteome</keyword>
<feature type="transmembrane region" description="Helical" evidence="1">
    <location>
        <begin position="12"/>
        <end position="30"/>
    </location>
</feature>
<dbReference type="AlphaFoldDB" id="A0A2U1L3Z0"/>
<reference evidence="2 3" key="1">
    <citation type="journal article" date="2018" name="Mol. Plant">
        <title>The genome of Artemisia annua provides insight into the evolution of Asteraceae family and artemisinin biosynthesis.</title>
        <authorList>
            <person name="Shen Q."/>
            <person name="Zhang L."/>
            <person name="Liao Z."/>
            <person name="Wang S."/>
            <person name="Yan T."/>
            <person name="Shi P."/>
            <person name="Liu M."/>
            <person name="Fu X."/>
            <person name="Pan Q."/>
            <person name="Wang Y."/>
            <person name="Lv Z."/>
            <person name="Lu X."/>
            <person name="Zhang F."/>
            <person name="Jiang W."/>
            <person name="Ma Y."/>
            <person name="Chen M."/>
            <person name="Hao X."/>
            <person name="Li L."/>
            <person name="Tang Y."/>
            <person name="Lv G."/>
            <person name="Zhou Y."/>
            <person name="Sun X."/>
            <person name="Brodelius P.E."/>
            <person name="Rose J.K.C."/>
            <person name="Tang K."/>
        </authorList>
    </citation>
    <scope>NUCLEOTIDE SEQUENCE [LARGE SCALE GENOMIC DNA]</scope>
    <source>
        <strain evidence="3">cv. Huhao1</strain>
        <tissue evidence="2">Leaf</tissue>
    </source>
</reference>
<evidence type="ECO:0000256" key="1">
    <source>
        <dbReference type="SAM" id="Phobius"/>
    </source>
</evidence>
<protein>
    <submittedName>
        <fullName evidence="2">2-oxoglutarate-Fe(II) type oxidoreductase</fullName>
    </submittedName>
</protein>
<keyword evidence="1" id="KW-0812">Transmembrane</keyword>
<proteinExistence type="predicted"/>
<dbReference type="Proteomes" id="UP000245207">
    <property type="component" value="Unassembled WGS sequence"/>
</dbReference>
<dbReference type="OrthoDB" id="288590at2759"/>
<feature type="transmembrane region" description="Helical" evidence="1">
    <location>
        <begin position="37"/>
        <end position="55"/>
    </location>
</feature>
<dbReference type="EMBL" id="PKPP01011682">
    <property type="protein sequence ID" value="PWA43711.1"/>
    <property type="molecule type" value="Genomic_DNA"/>
</dbReference>
<evidence type="ECO:0000313" key="3">
    <source>
        <dbReference type="Proteomes" id="UP000245207"/>
    </source>
</evidence>
<keyword evidence="1" id="KW-0472">Membrane</keyword>